<dbReference type="EMBL" id="NRSZ01000415">
    <property type="protein sequence ID" value="PNY27360.1"/>
    <property type="molecule type" value="Genomic_DNA"/>
</dbReference>
<evidence type="ECO:0000313" key="2">
    <source>
        <dbReference type="EMBL" id="PNY27360.1"/>
    </source>
</evidence>
<name>A0A2K3QIL5_9HYPO</name>
<dbReference type="AlphaFoldDB" id="A0A2K3QIL5"/>
<feature type="compositionally biased region" description="Low complexity" evidence="1">
    <location>
        <begin position="63"/>
        <end position="82"/>
    </location>
</feature>
<gene>
    <name evidence="2" type="ORF">TCAP_02707</name>
</gene>
<evidence type="ECO:0000313" key="3">
    <source>
        <dbReference type="Proteomes" id="UP000236621"/>
    </source>
</evidence>
<feature type="region of interest" description="Disordered" evidence="1">
    <location>
        <begin position="59"/>
        <end position="111"/>
    </location>
</feature>
<sequence length="169" mass="18614">MLLPRSLARSRYSCLDDQPSPWASHPRSSSSSSPFSSLLLECGQWQDVGWVCLSTSASRSSGTFPDSSTPFTLSTSTTTAASRRTRVSCRPTARQASPPTTSRTSRRATRATARLSLRLPARSGFSTENRFRSWNLWGTTCDGRWEMVGIRNGTGSWSREGDTSCFTDE</sequence>
<dbReference type="Proteomes" id="UP000236621">
    <property type="component" value="Unassembled WGS sequence"/>
</dbReference>
<comment type="caution">
    <text evidence="2">The sequence shown here is derived from an EMBL/GenBank/DDBJ whole genome shotgun (WGS) entry which is preliminary data.</text>
</comment>
<protein>
    <submittedName>
        <fullName evidence="2">Uncharacterized protein</fullName>
    </submittedName>
</protein>
<accession>A0A2K3QIL5</accession>
<proteinExistence type="predicted"/>
<reference evidence="2 3" key="1">
    <citation type="submission" date="2017-08" db="EMBL/GenBank/DDBJ databases">
        <title>Harnessing the power of phylogenomics to disentangle the directionality and signatures of interkingdom host jumping in the parasitic fungal genus Tolypocladium.</title>
        <authorList>
            <person name="Quandt C.A."/>
            <person name="Patterson W."/>
            <person name="Spatafora J.W."/>
        </authorList>
    </citation>
    <scope>NUCLEOTIDE SEQUENCE [LARGE SCALE GENOMIC DNA]</scope>
    <source>
        <strain evidence="2 3">CBS 113982</strain>
    </source>
</reference>
<keyword evidence="3" id="KW-1185">Reference proteome</keyword>
<evidence type="ECO:0000256" key="1">
    <source>
        <dbReference type="SAM" id="MobiDB-lite"/>
    </source>
</evidence>
<organism evidence="2 3">
    <name type="scientific">Tolypocladium capitatum</name>
    <dbReference type="NCBI Taxonomy" id="45235"/>
    <lineage>
        <taxon>Eukaryota</taxon>
        <taxon>Fungi</taxon>
        <taxon>Dikarya</taxon>
        <taxon>Ascomycota</taxon>
        <taxon>Pezizomycotina</taxon>
        <taxon>Sordariomycetes</taxon>
        <taxon>Hypocreomycetidae</taxon>
        <taxon>Hypocreales</taxon>
        <taxon>Ophiocordycipitaceae</taxon>
        <taxon>Tolypocladium</taxon>
    </lineage>
</organism>